<dbReference type="RefSeq" id="WP_143111385.1">
    <property type="nucleotide sequence ID" value="NZ_FPCH01000002.1"/>
</dbReference>
<protein>
    <submittedName>
        <fullName evidence="1">Uncharacterized protein</fullName>
    </submittedName>
</protein>
<proteinExistence type="predicted"/>
<evidence type="ECO:0000313" key="1">
    <source>
        <dbReference type="EMBL" id="SFV32897.1"/>
    </source>
</evidence>
<sequence>MKKRNVFRPYIPEIVDADTAAYLLCISRSTYDNYVDLGFLPEADVVFGNLKRWRWSTIVDHITRHPSVALIGADVGQVDPYLKAIWDGAKATR</sequence>
<dbReference type="Proteomes" id="UP000199423">
    <property type="component" value="Unassembled WGS sequence"/>
</dbReference>
<dbReference type="EMBL" id="FPCH01000002">
    <property type="protein sequence ID" value="SFV32897.1"/>
    <property type="molecule type" value="Genomic_DNA"/>
</dbReference>
<keyword evidence="2" id="KW-1185">Reference proteome</keyword>
<dbReference type="AlphaFoldDB" id="A0A1I7NDZ1"/>
<name>A0A1I7NDZ1_9HYPH</name>
<evidence type="ECO:0000313" key="2">
    <source>
        <dbReference type="Proteomes" id="UP000199423"/>
    </source>
</evidence>
<dbReference type="OrthoDB" id="8452166at2"/>
<reference evidence="2" key="1">
    <citation type="submission" date="2016-10" db="EMBL/GenBank/DDBJ databases">
        <authorList>
            <person name="Varghese N."/>
            <person name="Submissions S."/>
        </authorList>
    </citation>
    <scope>NUCLEOTIDE SEQUENCE [LARGE SCALE GENOMIC DNA]</scope>
    <source>
        <strain evidence="2">DSM 1565</strain>
    </source>
</reference>
<gene>
    <name evidence="1" type="ORF">SAMN04488557_1765</name>
</gene>
<accession>A0A1I7NDZ1</accession>
<organism evidence="1 2">
    <name type="scientific">Hyphomicrobium facile</name>
    <dbReference type="NCBI Taxonomy" id="51670"/>
    <lineage>
        <taxon>Bacteria</taxon>
        <taxon>Pseudomonadati</taxon>
        <taxon>Pseudomonadota</taxon>
        <taxon>Alphaproteobacteria</taxon>
        <taxon>Hyphomicrobiales</taxon>
        <taxon>Hyphomicrobiaceae</taxon>
        <taxon>Hyphomicrobium</taxon>
    </lineage>
</organism>